<organism evidence="4 5">
    <name type="scientific">Odoribacter splanchnicus</name>
    <dbReference type="NCBI Taxonomy" id="28118"/>
    <lineage>
        <taxon>Bacteria</taxon>
        <taxon>Pseudomonadati</taxon>
        <taxon>Bacteroidota</taxon>
        <taxon>Bacteroidia</taxon>
        <taxon>Bacteroidales</taxon>
        <taxon>Odoribacteraceae</taxon>
        <taxon>Odoribacter</taxon>
    </lineage>
</organism>
<dbReference type="SUPFAM" id="SSF55136">
    <property type="entry name" value="Probable bacterial effector-binding domain"/>
    <property type="match status" value="1"/>
</dbReference>
<dbReference type="Gene3D" id="3.20.80.10">
    <property type="entry name" value="Regulatory factor, effector binding domain"/>
    <property type="match status" value="1"/>
</dbReference>
<dbReference type="InterPro" id="IPR050908">
    <property type="entry name" value="SmbC-like"/>
</dbReference>
<dbReference type="Gene3D" id="1.10.10.60">
    <property type="entry name" value="Homeodomain-like"/>
    <property type="match status" value="2"/>
</dbReference>
<dbReference type="Pfam" id="PF06445">
    <property type="entry name" value="GyrI-like"/>
    <property type="match status" value="1"/>
</dbReference>
<dbReference type="SUPFAM" id="SSF46689">
    <property type="entry name" value="Homeodomain-like"/>
    <property type="match status" value="2"/>
</dbReference>
<dbReference type="PANTHER" id="PTHR40055:SF1">
    <property type="entry name" value="TRANSCRIPTIONAL REGULATOR YGIV-RELATED"/>
    <property type="match status" value="1"/>
</dbReference>
<dbReference type="InterPro" id="IPR011256">
    <property type="entry name" value="Reg_factor_effector_dom_sf"/>
</dbReference>
<dbReference type="InterPro" id="IPR009057">
    <property type="entry name" value="Homeodomain-like_sf"/>
</dbReference>
<keyword evidence="1" id="KW-0805">Transcription regulation</keyword>
<dbReference type="GO" id="GO:0043565">
    <property type="term" value="F:sequence-specific DNA binding"/>
    <property type="evidence" value="ECO:0007669"/>
    <property type="project" value="InterPro"/>
</dbReference>
<evidence type="ECO:0000313" key="5">
    <source>
        <dbReference type="Proteomes" id="UP000284243"/>
    </source>
</evidence>
<dbReference type="GO" id="GO:0003700">
    <property type="term" value="F:DNA-binding transcription factor activity"/>
    <property type="evidence" value="ECO:0007669"/>
    <property type="project" value="InterPro"/>
</dbReference>
<dbReference type="EMBL" id="QRYC01000007">
    <property type="protein sequence ID" value="RGU57025.1"/>
    <property type="molecule type" value="Genomic_DNA"/>
</dbReference>
<evidence type="ECO:0000256" key="1">
    <source>
        <dbReference type="ARBA" id="ARBA00023015"/>
    </source>
</evidence>
<feature type="domain" description="HTH araC/xylS-type" evidence="3">
    <location>
        <begin position="16"/>
        <end position="114"/>
    </location>
</feature>
<name>A0A412TT50_9BACT</name>
<sequence length="286" mass="33172">MKKKLTTEEDYRQRVDWVCMYIREHLDKEIDMRRLAVLSAFSPFHFHRIMRAYLKEPIGAFIIRTRVETAAKLLRYTDLPVADIAYRVGYDTPSSLTKSFCKFFGISPKMYRLTKNYQMMTTQEPKAEVKLSRAKVVEQEPKTVLYISATGDYKKVDYSAMYMRMWEEIKRQGLFSAGIEHLALYHDNPEITAEENLKCDVCIRICKPARPNGDIGVKTIGGGRFVAFTYIGEYCKIGAAYDKIYGELLAKGGFEARGNYCFEKYVSDPRRTVPEKLKTEIYIPIE</sequence>
<evidence type="ECO:0000313" key="4">
    <source>
        <dbReference type="EMBL" id="RGU57025.1"/>
    </source>
</evidence>
<comment type="caution">
    <text evidence="4">The sequence shown here is derived from an EMBL/GenBank/DDBJ whole genome shotgun (WGS) entry which is preliminary data.</text>
</comment>
<dbReference type="PROSITE" id="PS01124">
    <property type="entry name" value="HTH_ARAC_FAMILY_2"/>
    <property type="match status" value="1"/>
</dbReference>
<proteinExistence type="predicted"/>
<gene>
    <name evidence="4" type="ORF">DWW57_07065</name>
</gene>
<dbReference type="InterPro" id="IPR010499">
    <property type="entry name" value="AraC_E-bd"/>
</dbReference>
<dbReference type="Proteomes" id="UP000284243">
    <property type="component" value="Unassembled WGS sequence"/>
</dbReference>
<keyword evidence="2" id="KW-0804">Transcription</keyword>
<evidence type="ECO:0000259" key="3">
    <source>
        <dbReference type="PROSITE" id="PS01124"/>
    </source>
</evidence>
<reference evidence="4 5" key="1">
    <citation type="submission" date="2018-08" db="EMBL/GenBank/DDBJ databases">
        <title>A genome reference for cultivated species of the human gut microbiota.</title>
        <authorList>
            <person name="Zou Y."/>
            <person name="Xue W."/>
            <person name="Luo G."/>
        </authorList>
    </citation>
    <scope>NUCLEOTIDE SEQUENCE [LARGE SCALE GENOMIC DNA]</scope>
    <source>
        <strain evidence="4 5">AF16-14</strain>
    </source>
</reference>
<dbReference type="InterPro" id="IPR018060">
    <property type="entry name" value="HTH_AraC"/>
</dbReference>
<evidence type="ECO:0000256" key="2">
    <source>
        <dbReference type="ARBA" id="ARBA00023163"/>
    </source>
</evidence>
<dbReference type="AlphaFoldDB" id="A0A412TT50"/>
<accession>A0A412TT50</accession>
<dbReference type="SMART" id="SM00342">
    <property type="entry name" value="HTH_ARAC"/>
    <property type="match status" value="1"/>
</dbReference>
<dbReference type="Pfam" id="PF12833">
    <property type="entry name" value="HTH_18"/>
    <property type="match status" value="1"/>
</dbReference>
<dbReference type="InterPro" id="IPR029442">
    <property type="entry name" value="GyrI-like"/>
</dbReference>
<dbReference type="SMART" id="SM00871">
    <property type="entry name" value="AraC_E_bind"/>
    <property type="match status" value="1"/>
</dbReference>
<protein>
    <submittedName>
        <fullName evidence="4">AraC family transcriptional regulator</fullName>
    </submittedName>
</protein>
<dbReference type="RefSeq" id="WP_022160476.1">
    <property type="nucleotide sequence ID" value="NZ_CABJFF010000017.1"/>
</dbReference>
<dbReference type="PANTHER" id="PTHR40055">
    <property type="entry name" value="TRANSCRIPTIONAL REGULATOR YGIV-RELATED"/>
    <property type="match status" value="1"/>
</dbReference>